<feature type="transmembrane region" description="Helical" evidence="10">
    <location>
        <begin position="1901"/>
        <end position="1922"/>
    </location>
</feature>
<evidence type="ECO:0000256" key="1">
    <source>
        <dbReference type="ARBA" id="ARBA00004141"/>
    </source>
</evidence>
<dbReference type="PANTHER" id="PTHR12011:SF347">
    <property type="entry name" value="FI21270P1-RELATED"/>
    <property type="match status" value="1"/>
</dbReference>
<evidence type="ECO:0000256" key="5">
    <source>
        <dbReference type="ARBA" id="ARBA00023040"/>
    </source>
</evidence>
<name>A0A9D4NNG3_DERFA</name>
<evidence type="ECO:0000256" key="10">
    <source>
        <dbReference type="SAM" id="Phobius"/>
    </source>
</evidence>
<dbReference type="Gene3D" id="4.10.1240.10">
    <property type="entry name" value="GPCR, family 2, extracellular hormone receptor domain"/>
    <property type="match status" value="1"/>
</dbReference>
<evidence type="ECO:0000256" key="2">
    <source>
        <dbReference type="ARBA" id="ARBA00022692"/>
    </source>
</evidence>
<feature type="region of interest" description="Disordered" evidence="9">
    <location>
        <begin position="405"/>
        <end position="431"/>
    </location>
</feature>
<comment type="subcellular location">
    <subcellularLocation>
        <location evidence="1">Membrane</location>
        <topology evidence="1">Multi-pass membrane protein</topology>
    </subcellularLocation>
</comment>
<evidence type="ECO:0000259" key="12">
    <source>
        <dbReference type="PROSITE" id="PS50261"/>
    </source>
</evidence>
<feature type="compositionally biased region" description="Basic residues" evidence="9">
    <location>
        <begin position="172"/>
        <end position="183"/>
    </location>
</feature>
<dbReference type="Pfam" id="PF00002">
    <property type="entry name" value="7tm_2"/>
    <property type="match status" value="2"/>
</dbReference>
<dbReference type="Proteomes" id="UP000828236">
    <property type="component" value="Unassembled WGS sequence"/>
</dbReference>
<dbReference type="EMBL" id="SDOV01000009">
    <property type="protein sequence ID" value="KAH7636855.1"/>
    <property type="molecule type" value="Genomic_DNA"/>
</dbReference>
<keyword evidence="4 10" id="KW-1133">Transmembrane helix</keyword>
<feature type="compositionally biased region" description="Low complexity" evidence="9">
    <location>
        <begin position="2225"/>
        <end position="2259"/>
    </location>
</feature>
<evidence type="ECO:0000259" key="11">
    <source>
        <dbReference type="PROSITE" id="PS50227"/>
    </source>
</evidence>
<feature type="region of interest" description="Disordered" evidence="9">
    <location>
        <begin position="2174"/>
        <end position="2291"/>
    </location>
</feature>
<dbReference type="InterPro" id="IPR000832">
    <property type="entry name" value="GPCR_2_secretin-like"/>
</dbReference>
<evidence type="ECO:0000256" key="7">
    <source>
        <dbReference type="ARBA" id="ARBA00023170"/>
    </source>
</evidence>
<feature type="region of interest" description="Disordered" evidence="9">
    <location>
        <begin position="2510"/>
        <end position="2540"/>
    </location>
</feature>
<feature type="transmembrane region" description="Helical" evidence="10">
    <location>
        <begin position="25"/>
        <end position="44"/>
    </location>
</feature>
<dbReference type="InterPro" id="IPR001879">
    <property type="entry name" value="GPCR_2_extracellular_dom"/>
</dbReference>
<feature type="compositionally biased region" description="Basic residues" evidence="9">
    <location>
        <begin position="2049"/>
        <end position="2058"/>
    </location>
</feature>
<feature type="compositionally biased region" description="Acidic residues" evidence="9">
    <location>
        <begin position="210"/>
        <end position="220"/>
    </location>
</feature>
<dbReference type="PANTHER" id="PTHR12011">
    <property type="entry name" value="ADHESION G-PROTEIN COUPLED RECEPTOR"/>
    <property type="match status" value="1"/>
</dbReference>
<dbReference type="GO" id="GO:0005886">
    <property type="term" value="C:plasma membrane"/>
    <property type="evidence" value="ECO:0007669"/>
    <property type="project" value="TreeGrafter"/>
</dbReference>
<keyword evidence="8" id="KW-0807">Transducer</keyword>
<dbReference type="PROSITE" id="PS50261">
    <property type="entry name" value="G_PROTEIN_RECEP_F2_4"/>
    <property type="match status" value="1"/>
</dbReference>
<dbReference type="GO" id="GO:0007166">
    <property type="term" value="P:cell surface receptor signaling pathway"/>
    <property type="evidence" value="ECO:0007669"/>
    <property type="project" value="InterPro"/>
</dbReference>
<dbReference type="InterPro" id="IPR017981">
    <property type="entry name" value="GPCR_2-like_7TM"/>
</dbReference>
<feature type="compositionally biased region" description="Polar residues" evidence="9">
    <location>
        <begin position="1154"/>
        <end position="1164"/>
    </location>
</feature>
<keyword evidence="6 10" id="KW-0472">Membrane</keyword>
<gene>
    <name evidence="13" type="ORF">HUG17_7061</name>
</gene>
<feature type="transmembrane region" description="Helical" evidence="10">
    <location>
        <begin position="1934"/>
        <end position="1956"/>
    </location>
</feature>
<comment type="caution">
    <text evidence="13">The sequence shown here is derived from an EMBL/GenBank/DDBJ whole genome shotgun (WGS) entry which is preliminary data.</text>
</comment>
<accession>A0A9D4NNG3</accession>
<feature type="transmembrane region" description="Helical" evidence="10">
    <location>
        <begin position="1991"/>
        <end position="2012"/>
    </location>
</feature>
<feature type="region of interest" description="Disordered" evidence="9">
    <location>
        <begin position="1064"/>
        <end position="1093"/>
    </location>
</feature>
<reference evidence="13" key="2">
    <citation type="journal article" date="2021" name="World Allergy Organ. J.">
        <title>Chromosome-level assembly of Dermatophagoides farinae genome and transcriptome reveals two novel allergens Der f 37 and Der f 39.</title>
        <authorList>
            <person name="Chen J."/>
            <person name="Cai Z."/>
            <person name="Fan D."/>
            <person name="Hu J."/>
            <person name="Hou Y."/>
            <person name="He Y."/>
            <person name="Zhang Z."/>
            <person name="Zhao Z."/>
            <person name="Gao P."/>
            <person name="Hu W."/>
            <person name="Sun J."/>
            <person name="Li J."/>
            <person name="Ji K."/>
        </authorList>
    </citation>
    <scope>NUCLEOTIDE SEQUENCE</scope>
    <source>
        <strain evidence="13">JKM2019</strain>
    </source>
</reference>
<evidence type="ECO:0000256" key="9">
    <source>
        <dbReference type="SAM" id="MobiDB-lite"/>
    </source>
</evidence>
<feature type="compositionally biased region" description="Polar residues" evidence="9">
    <location>
        <begin position="159"/>
        <end position="171"/>
    </location>
</feature>
<organism evidence="13">
    <name type="scientific">Dermatophagoides farinae</name>
    <name type="common">American house dust mite</name>
    <dbReference type="NCBI Taxonomy" id="6954"/>
    <lineage>
        <taxon>Eukaryota</taxon>
        <taxon>Metazoa</taxon>
        <taxon>Ecdysozoa</taxon>
        <taxon>Arthropoda</taxon>
        <taxon>Chelicerata</taxon>
        <taxon>Arachnida</taxon>
        <taxon>Acari</taxon>
        <taxon>Acariformes</taxon>
        <taxon>Sarcoptiformes</taxon>
        <taxon>Astigmata</taxon>
        <taxon>Psoroptidia</taxon>
        <taxon>Analgoidea</taxon>
        <taxon>Pyroglyphidae</taxon>
        <taxon>Dermatophagoidinae</taxon>
        <taxon>Dermatophagoides</taxon>
    </lineage>
</organism>
<feature type="compositionally biased region" description="Polar residues" evidence="9">
    <location>
        <begin position="198"/>
        <end position="207"/>
    </location>
</feature>
<evidence type="ECO:0000256" key="6">
    <source>
        <dbReference type="ARBA" id="ARBA00023136"/>
    </source>
</evidence>
<feature type="compositionally biased region" description="Polar residues" evidence="9">
    <location>
        <begin position="2174"/>
        <end position="2189"/>
    </location>
</feature>
<evidence type="ECO:0000256" key="8">
    <source>
        <dbReference type="ARBA" id="ARBA00023224"/>
    </source>
</evidence>
<evidence type="ECO:0000313" key="13">
    <source>
        <dbReference type="EMBL" id="KAH7636855.1"/>
    </source>
</evidence>
<feature type="domain" description="G-protein coupled receptors family 2 profile 1" evidence="11">
    <location>
        <begin position="1284"/>
        <end position="1376"/>
    </location>
</feature>
<proteinExistence type="predicted"/>
<feature type="compositionally biased region" description="Basic and acidic residues" evidence="9">
    <location>
        <begin position="421"/>
        <end position="431"/>
    </location>
</feature>
<keyword evidence="3" id="KW-0732">Signal</keyword>
<feature type="region of interest" description="Disordered" evidence="9">
    <location>
        <begin position="2037"/>
        <end position="2063"/>
    </location>
</feature>
<feature type="domain" description="G-protein coupled receptors family 2 profile 2" evidence="12">
    <location>
        <begin position="2317"/>
        <end position="2451"/>
    </location>
</feature>
<feature type="compositionally biased region" description="Basic residues" evidence="9">
    <location>
        <begin position="2260"/>
        <end position="2272"/>
    </location>
</feature>
<feature type="region of interest" description="Disordered" evidence="9">
    <location>
        <begin position="918"/>
        <end position="947"/>
    </location>
</feature>
<feature type="transmembrane region" description="Helical" evidence="10">
    <location>
        <begin position="2354"/>
        <end position="2377"/>
    </location>
</feature>
<sequence length="2664" mass="307742">MTEKSLLVNLLCRIGSMFLFACNKFILLSLSLLLMVIVSSIWTLTTTAATETKSNTTTTITTTIATNQIVPFTISAHNNHHYHYQYRNDHETISKFHFESKSMKMKVVQKDSTIHDNKSSLYIKNVNDSRNDQQMLSTIKHSSANNNNNNNNDKIPNFISKNDNESNLSTTKNHKNGRHRKNNFKNFDNSVEKRQQQRSKLSTTANISDHDDDNDEDDDDNRIKTRIRRKSNQIEQNAMMLMTMKTESKQNDNDGNESKIHDSIMNHEKELTYAKSSSLPFDFNQNISSSSTTTATTVRKIIDEQKRIHTRRRRNENETSLPLSFNQQQQQQLQNQNFHHDQLVSKLNQNSIIMDEHLDNDNNINNDSHSDNHWAENSVSSIPSAFDSDQVNLLLNSFIINNSSYHHHQQRQQQQQNQKTENPKKEKYYDDKNDGIIYNDINIVENNDNKESVVDYKQQNKKSDDGNLIIEQQQQQQRKINEQSYEKRVIQLLERICQQQSKQNNQKNNKIQTETNLNNQTTTTIATELLQFLKSMQKWPPLSLQNQNLLSSNYSLLNESIINNIDNICRQQIMSKQYKHQLNDLMMMIIKNEMKKQQQQNEMNELIPENTTNKKEKDHQHDHDDDTTMMSMNQRIIKNNNLIRSTEMIVEHEIEKQQQQLTNQQYISRSIHNYVDHQQQQHSQTKNIGQNSFPNSQIFQQWPIIANHQNETMLSTLIMDNKQNKTDLYSVNNDHHIVQNKKNNNNNKHIVDGINEKNKNEHLLLINNNTNSDIGTISVNYDNNKMNKNTEFQQESNISDPIIIINNNIKKRIVHGNGKMIKTKNEKESIVDAVMSNDDNILVKHKHVSTNYNHQIFINDKKDDEWKKLSSSASLHQKQQLQQQHDMYVHPDHYHDDHEQQWLDKNSKSTLFETTTMVISDDSNNNNNDDDDKDSNSELNGKNSSNYQTIMRKILNTSTTMNVLNISTTTTTAKTNNDLIDSNSTFVNNGIINKLKSSSLYVMVESSTSLSKKSLPKAIHNTISTFTTPSPYLISTIDSTINLENGDKKFSAVNRSQIFSHKMETLSPKYVDDDNGNKQNEHQQQQQQKSSDQMKIYSIHPNGSHQNHQLKSVDNTNIAVLPVNDIHSDGINHDNKNDDDDDDDEKKKSINLHYDSNNHNQLPQQIRPPKLKQKSTAVTNHSTNRCLSTTDTAVDVIRCNDSNSTKAKTFSFPIEMVTNSSIQNVNYYHHSLLSNETFSSVKNDSIDTMTNNVTNDVDVDIKGDKQQNQSYHYVENKINNGNKDVIDDLKSSSSSSSIFCPAEHDDNHNIIWPLTDSGIMSVQPCPSDEYYGTMFRLCHNFVISSNNSITSNHHHHQHHSKAIWMEPDMSECRLTKLRELHYLVNQHSRKHLIDGLFLLIIELRNLLIKQNIYNVLDHKDSLLLFNSILHHMTEHKIRFDRYDYEQQRTMVHFIQSVIIITDRLLEPINHNVRRNNESIITELIQLISSVRLLMDNLLRAFILACQDGSIEHLNSIIGKQRPFFPSTKNFGINLRYQRQIKPKLITLVQTNQTIDFNDMCNLLMPSSSSSSSSLSSLKETLYNSNAPSTIIVNGMNELDVGVTEIWFNNIFDQTISTTAMAKQNNDEQHEHNSHSSKIMMMNISNQILSISLVPAVSIQVNFEIAPCFEVVFRFYDDDDDDNRKHFEKKNCNNNNNKTIIMKANISEDKYKINSSNFDTNTNNDDGCFFNRHQQHHHHHHNHHVYNESIIKTNKSSSSSLTTVNTIHCARLMISHRKQPIWTIDNGGCRTASYNGTHLRCLCNEPGLIGAVSRWSVVVDNINNNNNTLQLVMNQTTTSVTIVNGENNLLESSMDNDDDMTTDKTYYRHNNNNIAARIIRSSGFHISPGTMAPSSHHFLYDIILYTSLISSVIFFSLTLIIQYRLRHYETRETFFIIRNLVIALLLIQLTFLLGTTIHMDLFWIRVEQLSTGFETTAFSNQIKHILCLSVPIFLHFIHLASMFWMLSHTILLYQRMWRRHKEPSSTAAATSTSSLSANISINSQNPSHKLQTKRRRHPFKTTSSSTVNDIMTMNELGAFSHECRRKFLKKLKTQNHHQIMMANIMDEKSIDQQQHDNNGRCSIFQMIKRKFHKFCQKNVSSKFFHMKKKSDINGSTRFNENNNNSLSKINVPFSSLQQQQHQSTEMSNVNKEPLLSTSSSTLETKSSSLSMKEIKTNLPTNHHQKCSLSSSSSTSLLLPSSPSLSTSSSNNRLQQQNNNNNHHHHHHHHHHGHHNDNNNQQSKHHNNDNDDNNNNRNLFRCLEDFFRSIFVTWNCAHYLCLSLGFPFIFVLLSYLLNSKGYETKRYCWMSIEGGIQYSFIMPVLLLISLNTCLILLVLKRYFERKPLSHRSQIHQIRPSIRACIILLPFFCLNWFLGVLSLETLRTTPFELIFALTNGSHSFLAFYFHCYQRYNLKHYLQQYGSLRLIFMDYDSTISCDLLNVKNNNDKQCLQCGNSNNIEDHNDCEQQQQHQSILKSKDDKTNFSTNKIPERQHHHHHQNYNSGTKTNLICCCSNDTYNCPDGCSFHCSNDTTSSATEQHTAVPFIDTTMPDFTSTSLNRSLSFPIVSLDHHSQQQQSCNAFNLHPYLQQQQTAATLSTPKFKSTLYSNSGPNIKDNVGNNNSN</sequence>
<protein>
    <submittedName>
        <fullName evidence="13">Adhesion g protein-coupled receptor l3-like</fullName>
    </submittedName>
</protein>
<feature type="region of interest" description="Disordered" evidence="9">
    <location>
        <begin position="1126"/>
        <end position="1165"/>
    </location>
</feature>
<feature type="transmembrane region" description="Helical" evidence="10">
    <location>
        <begin position="2398"/>
        <end position="2418"/>
    </location>
</feature>
<evidence type="ECO:0000256" key="3">
    <source>
        <dbReference type="ARBA" id="ARBA00022729"/>
    </source>
</evidence>
<dbReference type="GO" id="GO:0004930">
    <property type="term" value="F:G protein-coupled receptor activity"/>
    <property type="evidence" value="ECO:0007669"/>
    <property type="project" value="UniProtKB-KW"/>
</dbReference>
<keyword evidence="7 13" id="KW-0675">Receptor</keyword>
<dbReference type="Gene3D" id="1.20.1070.10">
    <property type="entry name" value="Rhodopsin 7-helix transmembrane proteins"/>
    <property type="match status" value="2"/>
</dbReference>
<feature type="region of interest" description="Disordered" evidence="9">
    <location>
        <begin position="141"/>
        <end position="223"/>
    </location>
</feature>
<dbReference type="InterPro" id="IPR036445">
    <property type="entry name" value="GPCR_2_extracell_dom_sf"/>
</dbReference>
<reference evidence="13" key="1">
    <citation type="submission" date="2020-06" db="EMBL/GenBank/DDBJ databases">
        <authorList>
            <person name="Ji K."/>
            <person name="Li J."/>
        </authorList>
    </citation>
    <scope>NUCLEOTIDE SEQUENCE</scope>
    <source>
        <strain evidence="13">JKM2019</strain>
        <tissue evidence="13">Whole body</tissue>
    </source>
</reference>
<keyword evidence="2 10" id="KW-0812">Transmembrane</keyword>
<evidence type="ECO:0000256" key="4">
    <source>
        <dbReference type="ARBA" id="ARBA00022989"/>
    </source>
</evidence>
<feature type="transmembrane region" description="Helical" evidence="10">
    <location>
        <begin position="2430"/>
        <end position="2449"/>
    </location>
</feature>
<dbReference type="PROSITE" id="PS50227">
    <property type="entry name" value="G_PROTEIN_RECEP_F2_3"/>
    <property type="match status" value="1"/>
</dbReference>
<feature type="compositionally biased region" description="Basic and acidic residues" evidence="9">
    <location>
        <begin position="1070"/>
        <end position="1081"/>
    </location>
</feature>
<feature type="compositionally biased region" description="Polar residues" evidence="9">
    <location>
        <begin position="938"/>
        <end position="947"/>
    </location>
</feature>
<feature type="transmembrane region" description="Helical" evidence="10">
    <location>
        <begin position="2314"/>
        <end position="2334"/>
    </location>
</feature>
<feature type="compositionally biased region" description="Low complexity" evidence="9">
    <location>
        <begin position="2193"/>
        <end position="2209"/>
    </location>
</feature>
<keyword evidence="5" id="KW-0297">G-protein coupled receptor</keyword>
<feature type="compositionally biased region" description="Basic and acidic residues" evidence="9">
    <location>
        <begin position="1126"/>
        <end position="1136"/>
    </location>
</feature>